<evidence type="ECO:0000313" key="3">
    <source>
        <dbReference type="Proteomes" id="UP001183176"/>
    </source>
</evidence>
<keyword evidence="3" id="KW-1185">Reference proteome</keyword>
<name>A0ABU2J776_9ACTN</name>
<dbReference type="PANTHER" id="PTHR34297:SF1">
    <property type="entry name" value="ASP23_GLS24 FAMILY ENVELOPE STRESS RESPONSE PROTEIN"/>
    <property type="match status" value="1"/>
</dbReference>
<sequence>MSDPTAGSGALRDLLRRGSRELACGASVDELLEQVADGQGDQLTAHQQQCPHCGAALAEFRQLWAPVHEYARAPVHTPARLKNSVMKQVDKLVQDVWYTLQLTEGGSIRIAARVVAAVARETAALVPGVRVALGRTTDSRIAALVAKATHRHRHPYAAVGVLGRTAVVELAVAVTYGDPAHQMAHEVQRRVMAELQQKIGLQTVTVNVIVDDVLPRPAS</sequence>
<dbReference type="Pfam" id="PF03780">
    <property type="entry name" value="Asp23"/>
    <property type="match status" value="1"/>
</dbReference>
<protein>
    <submittedName>
        <fullName evidence="2">Asp23/Gls24 family envelope stress response protein</fullName>
    </submittedName>
</protein>
<dbReference type="EMBL" id="JAVREH010000003">
    <property type="protein sequence ID" value="MDT0260469.1"/>
    <property type="molecule type" value="Genomic_DNA"/>
</dbReference>
<accession>A0ABU2J776</accession>
<dbReference type="InterPro" id="IPR005531">
    <property type="entry name" value="Asp23"/>
</dbReference>
<dbReference type="Proteomes" id="UP001183176">
    <property type="component" value="Unassembled WGS sequence"/>
</dbReference>
<comment type="caution">
    <text evidence="2">The sequence shown here is derived from an EMBL/GenBank/DDBJ whole genome shotgun (WGS) entry which is preliminary data.</text>
</comment>
<dbReference type="PANTHER" id="PTHR34297">
    <property type="entry name" value="HYPOTHETICAL CYTOSOLIC PROTEIN-RELATED"/>
    <property type="match status" value="1"/>
</dbReference>
<comment type="similarity">
    <text evidence="1">Belongs to the asp23 family.</text>
</comment>
<proteinExistence type="inferred from homology"/>
<gene>
    <name evidence="2" type="ORF">RM423_03585</name>
</gene>
<organism evidence="2 3">
    <name type="scientific">Jatrophihabitans lederbergiae</name>
    <dbReference type="NCBI Taxonomy" id="3075547"/>
    <lineage>
        <taxon>Bacteria</taxon>
        <taxon>Bacillati</taxon>
        <taxon>Actinomycetota</taxon>
        <taxon>Actinomycetes</taxon>
        <taxon>Jatrophihabitantales</taxon>
        <taxon>Jatrophihabitantaceae</taxon>
        <taxon>Jatrophihabitans</taxon>
    </lineage>
</organism>
<dbReference type="RefSeq" id="WP_311421620.1">
    <property type="nucleotide sequence ID" value="NZ_JAVREH010000003.1"/>
</dbReference>
<reference evidence="3" key="1">
    <citation type="submission" date="2023-07" db="EMBL/GenBank/DDBJ databases">
        <title>30 novel species of actinomycetes from the DSMZ collection.</title>
        <authorList>
            <person name="Nouioui I."/>
        </authorList>
    </citation>
    <scope>NUCLEOTIDE SEQUENCE [LARGE SCALE GENOMIC DNA]</scope>
    <source>
        <strain evidence="3">DSM 44399</strain>
    </source>
</reference>
<evidence type="ECO:0000313" key="2">
    <source>
        <dbReference type="EMBL" id="MDT0260469.1"/>
    </source>
</evidence>
<evidence type="ECO:0000256" key="1">
    <source>
        <dbReference type="ARBA" id="ARBA00005721"/>
    </source>
</evidence>